<organism evidence="3 4">
    <name type="scientific">Arctia plantaginis</name>
    <name type="common">Wood tiger moth</name>
    <name type="synonym">Phalaena plantaginis</name>
    <dbReference type="NCBI Taxonomy" id="874455"/>
    <lineage>
        <taxon>Eukaryota</taxon>
        <taxon>Metazoa</taxon>
        <taxon>Ecdysozoa</taxon>
        <taxon>Arthropoda</taxon>
        <taxon>Hexapoda</taxon>
        <taxon>Insecta</taxon>
        <taxon>Pterygota</taxon>
        <taxon>Neoptera</taxon>
        <taxon>Endopterygota</taxon>
        <taxon>Lepidoptera</taxon>
        <taxon>Glossata</taxon>
        <taxon>Ditrysia</taxon>
        <taxon>Noctuoidea</taxon>
        <taxon>Erebidae</taxon>
        <taxon>Arctiinae</taxon>
        <taxon>Arctia</taxon>
    </lineage>
</organism>
<feature type="transmembrane region" description="Helical" evidence="2">
    <location>
        <begin position="562"/>
        <end position="582"/>
    </location>
</feature>
<keyword evidence="2" id="KW-0472">Membrane</keyword>
<dbReference type="Pfam" id="PF25228">
    <property type="entry name" value="Lips"/>
    <property type="match status" value="1"/>
</dbReference>
<evidence type="ECO:0000256" key="1">
    <source>
        <dbReference type="SAM" id="MobiDB-lite"/>
    </source>
</evidence>
<feature type="compositionally biased region" description="Low complexity" evidence="1">
    <location>
        <begin position="1100"/>
        <end position="1110"/>
    </location>
</feature>
<feature type="transmembrane region" description="Helical" evidence="2">
    <location>
        <begin position="653"/>
        <end position="686"/>
    </location>
</feature>
<evidence type="ECO:0000313" key="3">
    <source>
        <dbReference type="EMBL" id="CAB3223668.1"/>
    </source>
</evidence>
<keyword evidence="2" id="KW-0812">Transmembrane</keyword>
<gene>
    <name evidence="3" type="ORF">APLA_LOCUS1517</name>
</gene>
<proteinExistence type="predicted"/>
<evidence type="ECO:0000313" key="4">
    <source>
        <dbReference type="Proteomes" id="UP000494256"/>
    </source>
</evidence>
<dbReference type="InterPro" id="IPR057435">
    <property type="entry name" value="Lips"/>
</dbReference>
<dbReference type="PANTHER" id="PTHR37686">
    <property type="entry name" value="LD36006P"/>
    <property type="match status" value="1"/>
</dbReference>
<feature type="region of interest" description="Disordered" evidence="1">
    <location>
        <begin position="1"/>
        <end position="22"/>
    </location>
</feature>
<protein>
    <submittedName>
        <fullName evidence="3">Uncharacterized protein</fullName>
    </submittedName>
</protein>
<feature type="transmembrane region" description="Helical" evidence="2">
    <location>
        <begin position="692"/>
        <end position="709"/>
    </location>
</feature>
<accession>A0A8S0YX44</accession>
<keyword evidence="2" id="KW-1133">Transmembrane helix</keyword>
<dbReference type="PANTHER" id="PTHR37686:SF1">
    <property type="entry name" value="LD36006P"/>
    <property type="match status" value="1"/>
</dbReference>
<dbReference type="AlphaFoldDB" id="A0A8S0YX44"/>
<feature type="region of interest" description="Disordered" evidence="1">
    <location>
        <begin position="1080"/>
        <end position="1134"/>
    </location>
</feature>
<evidence type="ECO:0000256" key="2">
    <source>
        <dbReference type="SAM" id="Phobius"/>
    </source>
</evidence>
<dbReference type="EMBL" id="CADEBD010000171">
    <property type="protein sequence ID" value="CAB3223668.1"/>
    <property type="molecule type" value="Genomic_DNA"/>
</dbReference>
<feature type="compositionally biased region" description="Basic and acidic residues" evidence="1">
    <location>
        <begin position="1080"/>
        <end position="1095"/>
    </location>
</feature>
<comment type="caution">
    <text evidence="3">The sequence shown here is derived from an EMBL/GenBank/DDBJ whole genome shotgun (WGS) entry which is preliminary data.</text>
</comment>
<dbReference type="OrthoDB" id="10023262at2759"/>
<reference evidence="3 4" key="1">
    <citation type="submission" date="2020-04" db="EMBL/GenBank/DDBJ databases">
        <authorList>
            <person name="Wallbank WR R."/>
            <person name="Pardo Diaz C."/>
            <person name="Kozak K."/>
            <person name="Martin S."/>
            <person name="Jiggins C."/>
            <person name="Moest M."/>
            <person name="Warren A I."/>
            <person name="Byers J.R.P. K."/>
            <person name="Montejo-Kovacevich G."/>
            <person name="Yen C E."/>
        </authorList>
    </citation>
    <scope>NUCLEOTIDE SEQUENCE [LARGE SCALE GENOMIC DNA]</scope>
</reference>
<dbReference type="Proteomes" id="UP000494256">
    <property type="component" value="Unassembled WGS sequence"/>
</dbReference>
<sequence length="1182" mass="131313">MAGEGERASRPNSLLLEAPPPEREPLHFDVQLVGAPPEVEQLVNNIKQVAEDFLYHWKTFPIGLRAISNEYNKSTVLPPSRFTGPGNRPSDIIVAPPCDELDAAALDAGVEPHPLSPKQLHAIREKGEFEVPSRHFPGQTHVWRVAPWLQRGRVRAREELYCHVARALALIVVVARDRLMRDEPLSVIAGAKSLLQGLHRLLDLAFGMPSLEARDLEKKIREERSRYLVAELICKPEHQEDIAALAAWVTRAMRRAASEKADAREHNRPPPPVPCLYTTPQRTQVDLRLYRREVLRRAAPTLQALLEREARGWFLHFRERRAAHLASQKMPMKDIEEEVREAAMREYVSRVCGAVLGSEALSALGPDVPALLAAQLRASAIVARAEEGVRRKLEAGLATAEARIRATHPILSRAASWRSERLSLAARRLTAELRWTHMEDAAADMLAHKLHQHRYFLLRDLAFLRDREPLLMKELRLAVSPTRTFTWATRIWRASNWVVVRHFRGRRERVPTVLSTRATSIVTPRSDPSQPVFLVHRDTSRTTTTRWCSWRLLNLAHRTWCWSWNIMFVLGILVPWCSPISLRTLLCIKPFVPDLELSQVNGTLFPKRSSETQTMWSRLLTLWRHVSKERTRFETEPDTGLLGKGLSRGANRAWNYGVVGGVGSALLLLLFPLVSLVSCALCAALALAAPLWVPPLALLLHVGGVLIYDIDCPNPDKINRWFVLLEVLIWRIGVLGLLQPIAALILALVLCPLAALLLLVGGVAWWGARGLWEQAAWRGVLARGARVPAHDSAFCRRVRGPGLHTRTYYQITCGQALAAVCARAELEALSLWVTELEHAIERPLRDYEHFVDACFGPFSVQIAKTGAYKQLEKECHDLTASLREKAAARRRDLALALSDAARARVRMTSHDLTRCVHACATELARASGAAARADDWWAARGLDLNDWHALAANTLVEVFDAEVLVALEAGEARLALERGEAERAWAARCGRDTAPPDVLAERDDWAAPSGVWCEWGGTALPRVSAPTLEASAFSPRAPLHPPVPHPAAVAIVLHNRESDNPVPLDSELCAEILRSLEDAPDCDEKREEGDVERYRGGGSSADSSSAPSEGSPDDEETAADLTTPHQPTLHNEDGLCRVSGVGRGSRAACRWTLTGRGVRLRADLASPEDVTLDHERAAGTSV</sequence>
<name>A0A8S0YX44_ARCPL</name>